<gene>
    <name evidence="2" type="ORF">RPE78_07000</name>
</gene>
<dbReference type="SUPFAM" id="SSF140566">
    <property type="entry name" value="FlgN-like"/>
    <property type="match status" value="1"/>
</dbReference>
<dbReference type="Proteomes" id="UP001623290">
    <property type="component" value="Chromosome"/>
</dbReference>
<protein>
    <recommendedName>
        <fullName evidence="4">FlgN protein</fullName>
    </recommendedName>
</protein>
<proteinExistence type="predicted"/>
<evidence type="ECO:0000313" key="3">
    <source>
        <dbReference type="Proteomes" id="UP001623290"/>
    </source>
</evidence>
<dbReference type="RefSeq" id="WP_406720153.1">
    <property type="nucleotide sequence ID" value="NZ_CP135443.1"/>
</dbReference>
<evidence type="ECO:0008006" key="4">
    <source>
        <dbReference type="Google" id="ProtNLM"/>
    </source>
</evidence>
<organism evidence="2 3">
    <name type="scientific">Thioclava litoralis</name>
    <dbReference type="NCBI Taxonomy" id="3076557"/>
    <lineage>
        <taxon>Bacteria</taxon>
        <taxon>Pseudomonadati</taxon>
        <taxon>Pseudomonadota</taxon>
        <taxon>Alphaproteobacteria</taxon>
        <taxon>Rhodobacterales</taxon>
        <taxon>Paracoccaceae</taxon>
        <taxon>Thioclava</taxon>
    </lineage>
</organism>
<keyword evidence="3" id="KW-1185">Reference proteome</keyword>
<reference evidence="2 3" key="1">
    <citation type="submission" date="2023-09" db="EMBL/GenBank/DDBJ databases">
        <title>Thioclava shenzhenensis sp. nov., a multidrug resistant bacteria-antagonizing species isolated from coastal seawater.</title>
        <authorList>
            <person name="Long M."/>
        </authorList>
    </citation>
    <scope>NUCLEOTIDE SEQUENCE [LARGE SCALE GENOMIC DNA]</scope>
    <source>
        <strain evidence="2 3">FTW29</strain>
    </source>
</reference>
<accession>A0ABZ1DX84</accession>
<dbReference type="EMBL" id="CP135443">
    <property type="protein sequence ID" value="WRY32469.1"/>
    <property type="molecule type" value="Genomic_DNA"/>
</dbReference>
<feature type="region of interest" description="Disordered" evidence="1">
    <location>
        <begin position="90"/>
        <end position="114"/>
    </location>
</feature>
<sequence>MAEKDDAVIEELIDLLRIERDVIRKAEFDAMADIAARKESLLLQVKDIPAQKLRRAHEMSRQNQHLLSAALKGIRAAQIRLSAIQKAAHSFGSYDKSGRPQRIVGTQGSIEKRA</sequence>
<evidence type="ECO:0000256" key="1">
    <source>
        <dbReference type="SAM" id="MobiDB-lite"/>
    </source>
</evidence>
<feature type="compositionally biased region" description="Polar residues" evidence="1">
    <location>
        <begin position="104"/>
        <end position="114"/>
    </location>
</feature>
<dbReference type="InterPro" id="IPR036679">
    <property type="entry name" value="FlgN-like_sf"/>
</dbReference>
<name>A0ABZ1DX84_9RHOB</name>
<evidence type="ECO:0000313" key="2">
    <source>
        <dbReference type="EMBL" id="WRY32469.1"/>
    </source>
</evidence>